<sequence length="58" mass="6628">MNYHSSPLADRGRAAEDIYIRQREAEKAAAAREKAKQDAEKARQETRQEAEKAKQAQK</sequence>
<reference evidence="2" key="1">
    <citation type="journal article" date="2020" name="Fungal Divers.">
        <title>Resolving the Mortierellaceae phylogeny through synthesis of multi-gene phylogenetics and phylogenomics.</title>
        <authorList>
            <person name="Vandepol N."/>
            <person name="Liber J."/>
            <person name="Desiro A."/>
            <person name="Na H."/>
            <person name="Kennedy M."/>
            <person name="Barry K."/>
            <person name="Grigoriev I.V."/>
            <person name="Miller A.N."/>
            <person name="O'Donnell K."/>
            <person name="Stajich J.E."/>
            <person name="Bonito G."/>
        </authorList>
    </citation>
    <scope>NUCLEOTIDE SEQUENCE</scope>
    <source>
        <strain evidence="2">NVP1</strain>
    </source>
</reference>
<feature type="region of interest" description="Disordered" evidence="1">
    <location>
        <begin position="29"/>
        <end position="58"/>
    </location>
</feature>
<comment type="caution">
    <text evidence="2">The sequence shown here is derived from an EMBL/GenBank/DDBJ whole genome shotgun (WGS) entry which is preliminary data.</text>
</comment>
<evidence type="ECO:0000313" key="3">
    <source>
        <dbReference type="Proteomes" id="UP000696485"/>
    </source>
</evidence>
<keyword evidence="3" id="KW-1185">Reference proteome</keyword>
<evidence type="ECO:0000256" key="1">
    <source>
        <dbReference type="SAM" id="MobiDB-lite"/>
    </source>
</evidence>
<accession>A0A9P5SA64</accession>
<dbReference type="Proteomes" id="UP000696485">
    <property type="component" value="Unassembled WGS sequence"/>
</dbReference>
<protein>
    <submittedName>
        <fullName evidence="2">Uncharacterized protein</fullName>
    </submittedName>
</protein>
<name>A0A9P5SA64_9FUNG</name>
<gene>
    <name evidence="2" type="ORF">BG006_001406</name>
</gene>
<organism evidence="2 3">
    <name type="scientific">Podila minutissima</name>
    <dbReference type="NCBI Taxonomy" id="64525"/>
    <lineage>
        <taxon>Eukaryota</taxon>
        <taxon>Fungi</taxon>
        <taxon>Fungi incertae sedis</taxon>
        <taxon>Mucoromycota</taxon>
        <taxon>Mortierellomycotina</taxon>
        <taxon>Mortierellomycetes</taxon>
        <taxon>Mortierellales</taxon>
        <taxon>Mortierellaceae</taxon>
        <taxon>Podila</taxon>
    </lineage>
</organism>
<evidence type="ECO:0000313" key="2">
    <source>
        <dbReference type="EMBL" id="KAF9323478.1"/>
    </source>
</evidence>
<dbReference type="AlphaFoldDB" id="A0A9P5SA64"/>
<proteinExistence type="predicted"/>
<dbReference type="EMBL" id="JAAAUY010001279">
    <property type="protein sequence ID" value="KAF9323478.1"/>
    <property type="molecule type" value="Genomic_DNA"/>
</dbReference>